<dbReference type="SUPFAM" id="SSF51905">
    <property type="entry name" value="FAD/NAD(P)-binding domain"/>
    <property type="match status" value="1"/>
</dbReference>
<evidence type="ECO:0000256" key="11">
    <source>
        <dbReference type="SAM" id="MobiDB-lite"/>
    </source>
</evidence>
<dbReference type="InterPro" id="IPR036188">
    <property type="entry name" value="FAD/NAD-bd_sf"/>
</dbReference>
<gene>
    <name evidence="12" type="ORF">RHOBADRAFT_3493</name>
</gene>
<dbReference type="InterPro" id="IPR036291">
    <property type="entry name" value="NAD(P)-bd_dom_sf"/>
</dbReference>
<dbReference type="OrthoDB" id="76038at2759"/>
<keyword evidence="13" id="KW-1185">Reference proteome</keyword>
<evidence type="ECO:0000256" key="7">
    <source>
        <dbReference type="ARBA" id="ARBA00022857"/>
    </source>
</evidence>
<evidence type="ECO:0000256" key="6">
    <source>
        <dbReference type="ARBA" id="ARBA00022827"/>
    </source>
</evidence>
<dbReference type="Pfam" id="PF13434">
    <property type="entry name" value="Lys_Orn_oxgnase"/>
    <property type="match status" value="1"/>
</dbReference>
<dbReference type="InterPro" id="IPR025700">
    <property type="entry name" value="Lys/Orn_oxygenase"/>
</dbReference>
<evidence type="ECO:0000256" key="1">
    <source>
        <dbReference type="ARBA" id="ARBA00001974"/>
    </source>
</evidence>
<dbReference type="EC" id="1.14.13.196" evidence="4"/>
<comment type="pathway">
    <text evidence="2">Siderophore biosynthesis.</text>
</comment>
<evidence type="ECO:0000256" key="9">
    <source>
        <dbReference type="ARBA" id="ARBA00047598"/>
    </source>
</evidence>
<dbReference type="GO" id="GO:0016491">
    <property type="term" value="F:oxidoreductase activity"/>
    <property type="evidence" value="ECO:0007669"/>
    <property type="project" value="UniProtKB-KW"/>
</dbReference>
<evidence type="ECO:0000256" key="8">
    <source>
        <dbReference type="ARBA" id="ARBA00023002"/>
    </source>
</evidence>
<evidence type="ECO:0000256" key="5">
    <source>
        <dbReference type="ARBA" id="ARBA00022630"/>
    </source>
</evidence>
<dbReference type="PANTHER" id="PTHR38663:SF1">
    <property type="entry name" value="L-ORNITHINE N(5)-MONOOXYGENASE"/>
    <property type="match status" value="1"/>
</dbReference>
<keyword evidence="8" id="KW-0560">Oxidoreductase</keyword>
<evidence type="ECO:0000313" key="13">
    <source>
        <dbReference type="Proteomes" id="UP000053890"/>
    </source>
</evidence>
<evidence type="ECO:0000256" key="3">
    <source>
        <dbReference type="ARBA" id="ARBA00007588"/>
    </source>
</evidence>
<comment type="catalytic activity">
    <reaction evidence="9">
        <text>L-ornithine + NADPH + O2 = N(5)-hydroxy-L-ornithine + NADP(+) + H2O</text>
        <dbReference type="Rhea" id="RHEA:41508"/>
        <dbReference type="ChEBI" id="CHEBI:15377"/>
        <dbReference type="ChEBI" id="CHEBI:15379"/>
        <dbReference type="ChEBI" id="CHEBI:46911"/>
        <dbReference type="ChEBI" id="CHEBI:57783"/>
        <dbReference type="ChEBI" id="CHEBI:58349"/>
        <dbReference type="ChEBI" id="CHEBI:78275"/>
        <dbReference type="EC" id="1.14.13.196"/>
    </reaction>
</comment>
<feature type="non-terminal residue" evidence="12">
    <location>
        <position position="1"/>
    </location>
</feature>
<reference evidence="12 13" key="1">
    <citation type="journal article" date="2015" name="Front. Microbiol.">
        <title>Genome sequence of the plant growth promoting endophytic yeast Rhodotorula graminis WP1.</title>
        <authorList>
            <person name="Firrincieli A."/>
            <person name="Otillar R."/>
            <person name="Salamov A."/>
            <person name="Schmutz J."/>
            <person name="Khan Z."/>
            <person name="Redman R.S."/>
            <person name="Fleck N.D."/>
            <person name="Lindquist E."/>
            <person name="Grigoriev I.V."/>
            <person name="Doty S.L."/>
        </authorList>
    </citation>
    <scope>NUCLEOTIDE SEQUENCE [LARGE SCALE GENOMIC DNA]</scope>
    <source>
        <strain evidence="12 13">WP1</strain>
    </source>
</reference>
<dbReference type="SUPFAM" id="SSF51735">
    <property type="entry name" value="NAD(P)-binding Rossmann-fold domains"/>
    <property type="match status" value="1"/>
</dbReference>
<dbReference type="RefSeq" id="XP_018274208.1">
    <property type="nucleotide sequence ID" value="XM_018413245.1"/>
</dbReference>
<evidence type="ECO:0000256" key="2">
    <source>
        <dbReference type="ARBA" id="ARBA00004924"/>
    </source>
</evidence>
<dbReference type="AlphaFoldDB" id="A0A194SC34"/>
<dbReference type="Proteomes" id="UP000053890">
    <property type="component" value="Unassembled WGS sequence"/>
</dbReference>
<proteinExistence type="inferred from homology"/>
<evidence type="ECO:0000313" key="12">
    <source>
        <dbReference type="EMBL" id="KPV78159.1"/>
    </source>
</evidence>
<feature type="non-terminal residue" evidence="12">
    <location>
        <position position="539"/>
    </location>
</feature>
<evidence type="ECO:0000256" key="4">
    <source>
        <dbReference type="ARBA" id="ARBA00012881"/>
    </source>
</evidence>
<comment type="cofactor">
    <cofactor evidence="1">
        <name>FAD</name>
        <dbReference type="ChEBI" id="CHEBI:57692"/>
    </cofactor>
</comment>
<keyword evidence="6" id="KW-0274">FAD</keyword>
<dbReference type="OMA" id="ACHSMQI"/>
<accession>A0A194SC34</accession>
<dbReference type="EMBL" id="KQ474073">
    <property type="protein sequence ID" value="KPV78159.1"/>
    <property type="molecule type" value="Genomic_DNA"/>
</dbReference>
<evidence type="ECO:0000256" key="10">
    <source>
        <dbReference type="ARBA" id="ARBA00049248"/>
    </source>
</evidence>
<name>A0A194SC34_RHOGW</name>
<comment type="similarity">
    <text evidence="3">Belongs to the lysine N(6)-hydroxylase/L-ornithine N(5)-oxygenase family.</text>
</comment>
<keyword evidence="7" id="KW-0521">NADP</keyword>
<organism evidence="12 13">
    <name type="scientific">Rhodotorula graminis (strain WP1)</name>
    <dbReference type="NCBI Taxonomy" id="578459"/>
    <lineage>
        <taxon>Eukaryota</taxon>
        <taxon>Fungi</taxon>
        <taxon>Dikarya</taxon>
        <taxon>Basidiomycota</taxon>
        <taxon>Pucciniomycotina</taxon>
        <taxon>Microbotryomycetes</taxon>
        <taxon>Sporidiobolales</taxon>
        <taxon>Sporidiobolaceae</taxon>
        <taxon>Rhodotorula</taxon>
    </lineage>
</organism>
<dbReference type="Gene3D" id="3.50.50.60">
    <property type="entry name" value="FAD/NAD(P)-binding domain"/>
    <property type="match status" value="1"/>
</dbReference>
<keyword evidence="5" id="KW-0285">Flavoprotein</keyword>
<feature type="region of interest" description="Disordered" evidence="11">
    <location>
        <begin position="69"/>
        <end position="95"/>
    </location>
</feature>
<comment type="catalytic activity">
    <reaction evidence="10">
        <text>L-ornithine + NADH + O2 = N(5)-hydroxy-L-ornithine + NAD(+) + H2O</text>
        <dbReference type="Rhea" id="RHEA:41512"/>
        <dbReference type="ChEBI" id="CHEBI:15377"/>
        <dbReference type="ChEBI" id="CHEBI:15379"/>
        <dbReference type="ChEBI" id="CHEBI:46911"/>
        <dbReference type="ChEBI" id="CHEBI:57540"/>
        <dbReference type="ChEBI" id="CHEBI:57945"/>
        <dbReference type="ChEBI" id="CHEBI:78275"/>
        <dbReference type="EC" id="1.14.13.196"/>
    </reaction>
</comment>
<sequence length="539" mass="58403">LVIIGAGPHALALAARLSEPHPAALYSDLEHARLAWLQREERGRERRNQAVRRQSVKGHWAARKLVEPATATLAGARPGPERAPSSPGGTSSARPAIQVLDSSSSAWLGRWDSFFSGLSIEHLRSPMLFHPAPADVNALVAYAQREGRENELLPIKGVVGAELSKHQRKKRPQRVGRAPMINEREREDYHRPSSALFRSFIDSDLVDRYSLAPPSPSPPLVAHTTVTSVSYEVVHVPGREPERGFVVRSTRPDGVDEVRGARAVVLAIGPSCTPSVPRVISEAAGGWCHSTAFAMPGCGPMDGLLGERVRQGKPARVVVLGGGLTSAQIVDSLIKAGVQHVTLLSRSHIKVSAFDFPLSWVSKYANLDKMAFFGESCPHARHAMIRQARNGGSVNAHFYSILKRHVKSGRLDLRTLTEVEDAHLDAAAVKWTLRVRTRLVDKAHLAVPGAPTSMPDTLADVDHVVCATGSALDLAGVECVRPLLECHPVELVRGLPRLTSDLQWREDVPFFVAGAYAMLELGPDALNLSGTRPGAERIA</sequence>
<dbReference type="PANTHER" id="PTHR38663">
    <property type="match status" value="1"/>
</dbReference>
<dbReference type="GeneID" id="28973694"/>
<protein>
    <recommendedName>
        <fullName evidence="4">L-ornithine N(5)-monooxygenase [NAD(P)H]</fullName>
        <ecNumber evidence="4">1.14.13.196</ecNumber>
    </recommendedName>
</protein>